<protein>
    <recommendedName>
        <fullName evidence="2">Lipoprotein</fullName>
    </recommendedName>
</protein>
<proteinExistence type="predicted"/>
<dbReference type="EMBL" id="LNQE01000075">
    <property type="protein sequence ID" value="KUG29503.1"/>
    <property type="molecule type" value="Genomic_DNA"/>
</dbReference>
<comment type="caution">
    <text evidence="1">The sequence shown here is derived from an EMBL/GenBank/DDBJ whole genome shotgun (WGS) entry which is preliminary data.</text>
</comment>
<dbReference type="PROSITE" id="PS51257">
    <property type="entry name" value="PROKAR_LIPOPROTEIN"/>
    <property type="match status" value="1"/>
</dbReference>
<gene>
    <name evidence="1" type="ORF">ASZ90_000606</name>
</gene>
<organism evidence="1">
    <name type="scientific">hydrocarbon metagenome</name>
    <dbReference type="NCBI Taxonomy" id="938273"/>
    <lineage>
        <taxon>unclassified sequences</taxon>
        <taxon>metagenomes</taxon>
        <taxon>ecological metagenomes</taxon>
    </lineage>
</organism>
<evidence type="ECO:0008006" key="2">
    <source>
        <dbReference type="Google" id="ProtNLM"/>
    </source>
</evidence>
<accession>A0A0W8G8M5</accession>
<name>A0A0W8G8M5_9ZZZZ</name>
<reference evidence="1" key="1">
    <citation type="journal article" date="2015" name="Proc. Natl. Acad. Sci. U.S.A.">
        <title>Networks of energetic and metabolic interactions define dynamics in microbial communities.</title>
        <authorList>
            <person name="Embree M."/>
            <person name="Liu J.K."/>
            <person name="Al-Bassam M.M."/>
            <person name="Zengler K."/>
        </authorList>
    </citation>
    <scope>NUCLEOTIDE SEQUENCE</scope>
</reference>
<dbReference type="AlphaFoldDB" id="A0A0W8G8M5"/>
<evidence type="ECO:0000313" key="1">
    <source>
        <dbReference type="EMBL" id="KUG29503.1"/>
    </source>
</evidence>
<sequence length="85" mass="9625">MQPKGKYMNKLFFAALLAVCVASGCGGKMYYESADKSKNETERDHMECEYEAEKATASVVDSSERRERIDSLVDKCMKLKGYQPQ</sequence>